<accession>A0A2P6RQC3</accession>
<dbReference type="InterPro" id="IPR055414">
    <property type="entry name" value="LRR_R13L4/SHOC2-like"/>
</dbReference>
<dbReference type="PANTHER" id="PTHR23155">
    <property type="entry name" value="DISEASE RESISTANCE PROTEIN RP"/>
    <property type="match status" value="1"/>
</dbReference>
<dbReference type="Gramene" id="PRQ48624">
    <property type="protein sequence ID" value="PRQ48624"/>
    <property type="gene ID" value="RchiOBHm_Chr2g0112821"/>
</dbReference>
<organism evidence="5 6">
    <name type="scientific">Rosa chinensis</name>
    <name type="common">China rose</name>
    <dbReference type="NCBI Taxonomy" id="74649"/>
    <lineage>
        <taxon>Eukaryota</taxon>
        <taxon>Viridiplantae</taxon>
        <taxon>Streptophyta</taxon>
        <taxon>Embryophyta</taxon>
        <taxon>Tracheophyta</taxon>
        <taxon>Spermatophyta</taxon>
        <taxon>Magnoliopsida</taxon>
        <taxon>eudicotyledons</taxon>
        <taxon>Gunneridae</taxon>
        <taxon>Pentapetalae</taxon>
        <taxon>rosids</taxon>
        <taxon>fabids</taxon>
        <taxon>Rosales</taxon>
        <taxon>Rosaceae</taxon>
        <taxon>Rosoideae</taxon>
        <taxon>Rosoideae incertae sedis</taxon>
        <taxon>Rosa</taxon>
    </lineage>
</organism>
<name>A0A2P6RQC3_ROSCH</name>
<dbReference type="InterPro" id="IPR032675">
    <property type="entry name" value="LRR_dom_sf"/>
</dbReference>
<dbReference type="GO" id="GO:0098542">
    <property type="term" value="P:defense response to other organism"/>
    <property type="evidence" value="ECO:0007669"/>
    <property type="project" value="TreeGrafter"/>
</dbReference>
<dbReference type="EMBL" id="PDCK01000040">
    <property type="protein sequence ID" value="PRQ48624.1"/>
    <property type="molecule type" value="Genomic_DNA"/>
</dbReference>
<keyword evidence="6" id="KW-1185">Reference proteome</keyword>
<evidence type="ECO:0000313" key="5">
    <source>
        <dbReference type="EMBL" id="PRQ48624.1"/>
    </source>
</evidence>
<dbReference type="AlphaFoldDB" id="A0A2P6RQC3"/>
<evidence type="ECO:0000259" key="3">
    <source>
        <dbReference type="Pfam" id="PF23559"/>
    </source>
</evidence>
<dbReference type="Proteomes" id="UP000238479">
    <property type="component" value="Chromosome 2"/>
</dbReference>
<feature type="domain" description="Disease resistance R13L4/SHOC-2-like LRR" evidence="4">
    <location>
        <begin position="245"/>
        <end position="443"/>
    </location>
</feature>
<dbReference type="FunFam" id="1.10.10.10:FF:000322">
    <property type="entry name" value="Probable disease resistance protein At1g63360"/>
    <property type="match status" value="1"/>
</dbReference>
<dbReference type="OMA" id="SEVWNIE"/>
<evidence type="ECO:0000259" key="4">
    <source>
        <dbReference type="Pfam" id="PF23598"/>
    </source>
</evidence>
<reference evidence="5 6" key="1">
    <citation type="journal article" date="2018" name="Nat. Genet.">
        <title>The Rosa genome provides new insights in the design of modern roses.</title>
        <authorList>
            <person name="Bendahmane M."/>
        </authorList>
    </citation>
    <scope>NUCLEOTIDE SEQUENCE [LARGE SCALE GENOMIC DNA]</scope>
    <source>
        <strain evidence="6">cv. Old Blush</strain>
    </source>
</reference>
<feature type="domain" description="Disease resistance protein winged helix" evidence="3">
    <location>
        <begin position="64"/>
        <end position="134"/>
    </location>
</feature>
<dbReference type="PANTHER" id="PTHR23155:SF1076">
    <property type="entry name" value="LEUCINE-RICH REPEAT (LRR) FAMILY PROTEIN-RELATED"/>
    <property type="match status" value="1"/>
</dbReference>
<dbReference type="Pfam" id="PF23559">
    <property type="entry name" value="WHD_DRP"/>
    <property type="match status" value="1"/>
</dbReference>
<dbReference type="SUPFAM" id="SSF52047">
    <property type="entry name" value="RNI-like"/>
    <property type="match status" value="1"/>
</dbReference>
<dbReference type="Pfam" id="PF23598">
    <property type="entry name" value="LRR_14"/>
    <property type="match status" value="1"/>
</dbReference>
<dbReference type="OrthoDB" id="1934998at2759"/>
<evidence type="ECO:0000256" key="2">
    <source>
        <dbReference type="ARBA" id="ARBA00022821"/>
    </source>
</evidence>
<proteinExistence type="predicted"/>
<dbReference type="InterPro" id="IPR058922">
    <property type="entry name" value="WHD_DRP"/>
</dbReference>
<evidence type="ECO:0000313" key="6">
    <source>
        <dbReference type="Proteomes" id="UP000238479"/>
    </source>
</evidence>
<keyword evidence="2" id="KW-0611">Plant defense</keyword>
<evidence type="ECO:0000256" key="1">
    <source>
        <dbReference type="ARBA" id="ARBA00022737"/>
    </source>
</evidence>
<gene>
    <name evidence="5" type="ORF">RchiOBHm_Chr2g0112821</name>
</gene>
<dbReference type="Gene3D" id="3.80.10.10">
    <property type="entry name" value="Ribonuclease Inhibitor"/>
    <property type="match status" value="1"/>
</dbReference>
<dbReference type="STRING" id="74649.A0A2P6RQC3"/>
<comment type="caution">
    <text evidence="5">The sequence shown here is derived from an EMBL/GenBank/DDBJ whole genome shotgun (WGS) entry which is preliminary data.</text>
</comment>
<protein>
    <submittedName>
        <fullName evidence="5">Putative leucine-rich repeat domain, L domain-containing protein</fullName>
    </submittedName>
</protein>
<dbReference type="InterPro" id="IPR036388">
    <property type="entry name" value="WH-like_DNA-bd_sf"/>
</dbReference>
<keyword evidence="1" id="KW-0677">Repeat</keyword>
<dbReference type="Gene3D" id="1.10.10.10">
    <property type="entry name" value="Winged helix-like DNA-binding domain superfamily/Winged helix DNA-binding domain"/>
    <property type="match status" value="1"/>
</dbReference>
<dbReference type="InterPro" id="IPR044974">
    <property type="entry name" value="Disease_R_plants"/>
</dbReference>
<sequence length="497" mass="56912">MANSEVALGLEVELADRPEEISQDQRKLSAEAIFDKSEAMANIRRSYGDLRGTELKVCLLSFSIFPEGSEIRKRPLIYWWIGEGFITATKEKTAEEIGEDIFAKLLRKDLIQPAPGESNCELLVKNCCVHPWIRRMLISLAREARLFDFDPRWPMMPSDSIWTCRRSCLVSKEDKSITPQGDDQWKQNLLTVFNVNVQYLDLKQEWLDKLKRVEVLHFGRWQSSPKYHIEVDQKTFDGSQAVSFLNGLGAQKHLKYLSLRGISRISELPASIRSLISLEILDLRACHDLERLPSDISSLKKLTHLDVSECYLLEGVPKGLHKLSSLQVLKGFLIGSQEKTPTKLGELATLKKLRRLSIHIGNGAAIQAGEFEKLKVMSSLRYLKVSWGVVSKNLTEGIEDEPSKFLFPENLEKLDLQGFPLSDAPEGLKPSKLKNLKKLYIRGGELKSLVHGENEQWKVEIFRLEYLKKFIYSEEEVKRIFPHRKYWTVKNLSEAEG</sequence>